<dbReference type="GeneTree" id="ENSGT00390000013639"/>
<dbReference type="AlphaFoldDB" id="A0A8C3WKL8"/>
<evidence type="ECO:0000256" key="1">
    <source>
        <dbReference type="SAM" id="MobiDB-lite"/>
    </source>
</evidence>
<evidence type="ECO:0000313" key="2">
    <source>
        <dbReference type="Ensembl" id="ENSCWAP00000012091.1"/>
    </source>
</evidence>
<reference evidence="2" key="2">
    <citation type="submission" date="2025-09" db="UniProtKB">
        <authorList>
            <consortium name="Ensembl"/>
        </authorList>
    </citation>
    <scope>IDENTIFICATION</scope>
</reference>
<name>A0A8C3WKL8_9CETA</name>
<keyword evidence="3" id="KW-1185">Reference proteome</keyword>
<feature type="compositionally biased region" description="Basic and acidic residues" evidence="1">
    <location>
        <begin position="82"/>
        <end position="94"/>
    </location>
</feature>
<accession>A0A8C3WKL8</accession>
<dbReference type="Proteomes" id="UP000694540">
    <property type="component" value="Unplaced"/>
</dbReference>
<sequence length="117" mass="12928">MNDGGDFLKEDAKDEGNEIKSSRMSKLRRTRKKVTKLHVFSTEIGEMDVSNSKAKIRNQMVCQKLGDTNKPVLASGSAESHMPQDDKDSKDQKIVIKPLPLKTSASTPGGEFHPNSK</sequence>
<protein>
    <submittedName>
        <fullName evidence="2">Lengsin, lens protein with glutamine synthetase domain</fullName>
    </submittedName>
</protein>
<feature type="compositionally biased region" description="Basic and acidic residues" evidence="1">
    <location>
        <begin position="1"/>
        <end position="21"/>
    </location>
</feature>
<feature type="region of interest" description="Disordered" evidence="1">
    <location>
        <begin position="67"/>
        <end position="117"/>
    </location>
</feature>
<proteinExistence type="predicted"/>
<evidence type="ECO:0000313" key="3">
    <source>
        <dbReference type="Proteomes" id="UP000694540"/>
    </source>
</evidence>
<feature type="region of interest" description="Disordered" evidence="1">
    <location>
        <begin position="1"/>
        <end position="30"/>
    </location>
</feature>
<organism evidence="2 3">
    <name type="scientific">Catagonus wagneri</name>
    <name type="common">Chacoan peccary</name>
    <dbReference type="NCBI Taxonomy" id="51154"/>
    <lineage>
        <taxon>Eukaryota</taxon>
        <taxon>Metazoa</taxon>
        <taxon>Chordata</taxon>
        <taxon>Craniata</taxon>
        <taxon>Vertebrata</taxon>
        <taxon>Euteleostomi</taxon>
        <taxon>Mammalia</taxon>
        <taxon>Eutheria</taxon>
        <taxon>Laurasiatheria</taxon>
        <taxon>Artiodactyla</taxon>
        <taxon>Suina</taxon>
        <taxon>Tayassuidae</taxon>
        <taxon>Catagonus</taxon>
    </lineage>
</organism>
<reference evidence="2" key="1">
    <citation type="submission" date="2025-08" db="UniProtKB">
        <authorList>
            <consortium name="Ensembl"/>
        </authorList>
    </citation>
    <scope>IDENTIFICATION</scope>
</reference>
<dbReference type="Ensembl" id="ENSCWAT00000013156.1">
    <property type="protein sequence ID" value="ENSCWAP00000012091.1"/>
    <property type="gene ID" value="ENSCWAG00000009373.1"/>
</dbReference>
<gene>
    <name evidence="2" type="primary">LGSN</name>
</gene>